<sequence>MAPRGEKICARGGMRGGVGGGHESMGSGEDRFRGVRKRPWGRYAAEIRDPGKKMRVWLGTFDTAEEAAIAYDAAAREFRGMKAKTNFPLAGGLPCVATPRDDGHREAHQIGSPGSQSSTVESTSRETAAPVQSPDNNLADRSSLNLALSDQYLHRGSSGGGAKAAAWFPFRAIPAAVSTTYAGAPPVAHPLPKGFVFFDAFSRSGKVATAEATAAALPTPVMTGKISAKISFPDESAVHDGDESDSDSSSVVEDLQPQPQPSPPRRLHLDLDLNISPPADAVEY</sequence>
<dbReference type="PANTHER" id="PTHR31677">
    <property type="entry name" value="AP2 DOMAIN CLASS TRANSCRIPTION FACTOR"/>
    <property type="match status" value="1"/>
</dbReference>
<dbReference type="GO" id="GO:0003700">
    <property type="term" value="F:DNA-binding transcription factor activity"/>
    <property type="evidence" value="ECO:0007669"/>
    <property type="project" value="InterPro"/>
</dbReference>
<reference evidence="8" key="1">
    <citation type="submission" date="2020-02" db="EMBL/GenBank/DDBJ databases">
        <authorList>
            <person name="Scholz U."/>
            <person name="Mascher M."/>
            <person name="Fiebig A."/>
        </authorList>
    </citation>
    <scope>NUCLEOTIDE SEQUENCE</scope>
</reference>
<dbReference type="GO" id="GO:0003677">
    <property type="term" value="F:DNA binding"/>
    <property type="evidence" value="ECO:0007669"/>
    <property type="project" value="UniProtKB-KW"/>
</dbReference>
<dbReference type="SMART" id="SM00380">
    <property type="entry name" value="AP2"/>
    <property type="match status" value="1"/>
</dbReference>
<dbReference type="FunFam" id="3.30.730.10:FF:000001">
    <property type="entry name" value="Ethylene-responsive transcription factor 2"/>
    <property type="match status" value="1"/>
</dbReference>
<dbReference type="Pfam" id="PF00847">
    <property type="entry name" value="AP2"/>
    <property type="match status" value="1"/>
</dbReference>
<dbReference type="Proteomes" id="UP000663760">
    <property type="component" value="Chromosome 11"/>
</dbReference>
<feature type="region of interest" description="Disordered" evidence="6">
    <location>
        <begin position="235"/>
        <end position="284"/>
    </location>
</feature>
<keyword evidence="2" id="KW-0805">Transcription regulation</keyword>
<comment type="subcellular location">
    <subcellularLocation>
        <location evidence="1">Nucleus</location>
    </subcellularLocation>
</comment>
<feature type="region of interest" description="Disordered" evidence="6">
    <location>
        <begin position="97"/>
        <end position="139"/>
    </location>
</feature>
<dbReference type="AlphaFoldDB" id="A0A7I8L8H2"/>
<evidence type="ECO:0000256" key="2">
    <source>
        <dbReference type="ARBA" id="ARBA00023015"/>
    </source>
</evidence>
<dbReference type="InterPro" id="IPR016177">
    <property type="entry name" value="DNA-bd_dom_sf"/>
</dbReference>
<dbReference type="OrthoDB" id="1931494at2759"/>
<dbReference type="GO" id="GO:0005634">
    <property type="term" value="C:nucleus"/>
    <property type="evidence" value="ECO:0007669"/>
    <property type="project" value="UniProtKB-SubCell"/>
</dbReference>
<evidence type="ECO:0000259" key="7">
    <source>
        <dbReference type="PROSITE" id="PS51032"/>
    </source>
</evidence>
<evidence type="ECO:0000256" key="3">
    <source>
        <dbReference type="ARBA" id="ARBA00023125"/>
    </source>
</evidence>
<dbReference type="InterPro" id="IPR036955">
    <property type="entry name" value="AP2/ERF_dom_sf"/>
</dbReference>
<dbReference type="PANTHER" id="PTHR31677:SF228">
    <property type="entry name" value="ETHYLENE-RESPONSIVE TRANSCRIPTION FACTOR 10-RELATED"/>
    <property type="match status" value="1"/>
</dbReference>
<feature type="compositionally biased region" description="Gly residues" evidence="6">
    <location>
        <begin position="13"/>
        <end position="23"/>
    </location>
</feature>
<keyword evidence="5" id="KW-0539">Nucleus</keyword>
<keyword evidence="3" id="KW-0238">DNA-binding</keyword>
<feature type="domain" description="AP2/ERF" evidence="7">
    <location>
        <begin position="31"/>
        <end position="88"/>
    </location>
</feature>
<feature type="compositionally biased region" description="Low complexity" evidence="6">
    <location>
        <begin position="247"/>
        <end position="257"/>
    </location>
</feature>
<evidence type="ECO:0000313" key="9">
    <source>
        <dbReference type="Proteomes" id="UP000663760"/>
    </source>
</evidence>
<feature type="compositionally biased region" description="Polar residues" evidence="6">
    <location>
        <begin position="112"/>
        <end position="126"/>
    </location>
</feature>
<feature type="region of interest" description="Disordered" evidence="6">
    <location>
        <begin position="1"/>
        <end position="33"/>
    </location>
</feature>
<name>A0A7I8L8H2_SPIIN</name>
<protein>
    <recommendedName>
        <fullName evidence="7">AP2/ERF domain-containing protein</fullName>
    </recommendedName>
</protein>
<dbReference type="SUPFAM" id="SSF54171">
    <property type="entry name" value="DNA-binding domain"/>
    <property type="match status" value="1"/>
</dbReference>
<evidence type="ECO:0000313" key="8">
    <source>
        <dbReference type="EMBL" id="CAA7405564.1"/>
    </source>
</evidence>
<dbReference type="EMBL" id="LR746274">
    <property type="protein sequence ID" value="CAA7405564.1"/>
    <property type="molecule type" value="Genomic_DNA"/>
</dbReference>
<dbReference type="Gene3D" id="3.30.730.10">
    <property type="entry name" value="AP2/ERF domain"/>
    <property type="match status" value="1"/>
</dbReference>
<keyword evidence="9" id="KW-1185">Reference proteome</keyword>
<evidence type="ECO:0000256" key="4">
    <source>
        <dbReference type="ARBA" id="ARBA00023163"/>
    </source>
</evidence>
<evidence type="ECO:0000256" key="5">
    <source>
        <dbReference type="ARBA" id="ARBA00023242"/>
    </source>
</evidence>
<accession>A0A7I8L8H2</accession>
<dbReference type="InterPro" id="IPR001471">
    <property type="entry name" value="AP2/ERF_dom"/>
</dbReference>
<feature type="compositionally biased region" description="Basic and acidic residues" evidence="6">
    <location>
        <begin position="99"/>
        <end position="108"/>
    </location>
</feature>
<dbReference type="PROSITE" id="PS51032">
    <property type="entry name" value="AP2_ERF"/>
    <property type="match status" value="1"/>
</dbReference>
<keyword evidence="4" id="KW-0804">Transcription</keyword>
<proteinExistence type="predicted"/>
<dbReference type="PRINTS" id="PR00367">
    <property type="entry name" value="ETHRSPELEMNT"/>
</dbReference>
<dbReference type="CDD" id="cd00018">
    <property type="entry name" value="AP2"/>
    <property type="match status" value="1"/>
</dbReference>
<gene>
    <name evidence="8" type="ORF">SI8410_11016242</name>
</gene>
<evidence type="ECO:0000256" key="6">
    <source>
        <dbReference type="SAM" id="MobiDB-lite"/>
    </source>
</evidence>
<organism evidence="8 9">
    <name type="scientific">Spirodela intermedia</name>
    <name type="common">Intermediate duckweed</name>
    <dbReference type="NCBI Taxonomy" id="51605"/>
    <lineage>
        <taxon>Eukaryota</taxon>
        <taxon>Viridiplantae</taxon>
        <taxon>Streptophyta</taxon>
        <taxon>Embryophyta</taxon>
        <taxon>Tracheophyta</taxon>
        <taxon>Spermatophyta</taxon>
        <taxon>Magnoliopsida</taxon>
        <taxon>Liliopsida</taxon>
        <taxon>Araceae</taxon>
        <taxon>Lemnoideae</taxon>
        <taxon>Spirodela</taxon>
    </lineage>
</organism>
<evidence type="ECO:0000256" key="1">
    <source>
        <dbReference type="ARBA" id="ARBA00004123"/>
    </source>
</evidence>